<dbReference type="Proteomes" id="UP000325466">
    <property type="component" value="Unassembled WGS sequence"/>
</dbReference>
<keyword evidence="5" id="KW-1185">Reference proteome</keyword>
<keyword evidence="2" id="KW-1133">Transmembrane helix</keyword>
<feature type="region of interest" description="Disordered" evidence="1">
    <location>
        <begin position="73"/>
        <end position="142"/>
    </location>
</feature>
<dbReference type="EMBL" id="BLAH01000006">
    <property type="protein sequence ID" value="GES34970.1"/>
    <property type="molecule type" value="Genomic_DNA"/>
</dbReference>
<feature type="transmembrane region" description="Helical" evidence="2">
    <location>
        <begin position="47"/>
        <end position="70"/>
    </location>
</feature>
<accession>A0AA46SBM8</accession>
<dbReference type="GeneID" id="83620796"/>
<keyword evidence="2" id="KW-0812">Transmembrane</keyword>
<name>A0AA46SBM8_9NOCA</name>
<reference evidence="3 5" key="1">
    <citation type="journal article" date="2018" name="Biodegradation">
        <title>1,4-Dioxane degradation characteristics of Rhodococcus aetherivorans JCM 14343.</title>
        <authorList>
            <person name="Inoue D."/>
            <person name="Tsunoda T."/>
            <person name="Yamamoto N."/>
            <person name="Ike M."/>
            <person name="Sei K."/>
        </authorList>
    </citation>
    <scope>NUCLEOTIDE SEQUENCE [LARGE SCALE GENOMIC DNA]</scope>
    <source>
        <strain evidence="3 5">JCM 14343</strain>
    </source>
</reference>
<feature type="compositionally biased region" description="Basic and acidic residues" evidence="1">
    <location>
        <begin position="82"/>
        <end position="102"/>
    </location>
</feature>
<evidence type="ECO:0000313" key="5">
    <source>
        <dbReference type="Proteomes" id="UP000325466"/>
    </source>
</evidence>
<protein>
    <recommendedName>
        <fullName evidence="7">Lipopolysaccharide assembly protein A domain-containing protein</fullName>
    </recommendedName>
</protein>
<sequence>MLIIFGLVVLLAAVIIGVAGVLGNTGAAHALTDDSFVVFGYHVTGSTGALFLYGIVVGAIGAVGLSLLLAGAQRTSRRGRLARRELKESRLETTAARHEYDRSSAPQPGSAAPPPPGGSPSNSPDWRHPFGNRSGGSTAAPH</sequence>
<dbReference type="AlphaFoldDB" id="A0AA46SBM8"/>
<reference evidence="3" key="2">
    <citation type="submission" date="2019-10" db="EMBL/GenBank/DDBJ databases">
        <title>Draft genome sequence of Rhodococcus aetherivorans JCM 14343.</title>
        <authorList>
            <person name="Inoue D."/>
            <person name="Nakazawa M."/>
            <person name="Yamamoto N."/>
            <person name="Sei K."/>
            <person name="Ike M."/>
        </authorList>
    </citation>
    <scope>NUCLEOTIDE SEQUENCE</scope>
    <source>
        <strain evidence="3">JCM 14343</strain>
    </source>
</reference>
<reference evidence="4" key="3">
    <citation type="submission" date="2022-09" db="EMBL/GenBank/DDBJ databases">
        <title>The genome sequence of Rhodococcus aetherivorans N1.</title>
        <authorList>
            <person name="Jiang W."/>
        </authorList>
    </citation>
    <scope>NUCLEOTIDE SEQUENCE</scope>
    <source>
        <strain evidence="4">N1</strain>
    </source>
</reference>
<dbReference type="RefSeq" id="WP_043800627.1">
    <property type="nucleotide sequence ID" value="NZ_BAAAYP010000045.1"/>
</dbReference>
<evidence type="ECO:0000313" key="6">
    <source>
        <dbReference type="Proteomes" id="UP001163947"/>
    </source>
</evidence>
<dbReference type="EMBL" id="CP106982">
    <property type="protein sequence ID" value="UYF96093.1"/>
    <property type="molecule type" value="Genomic_DNA"/>
</dbReference>
<evidence type="ECO:0000313" key="4">
    <source>
        <dbReference type="EMBL" id="UYF96093.1"/>
    </source>
</evidence>
<evidence type="ECO:0000313" key="3">
    <source>
        <dbReference type="EMBL" id="GES34970.1"/>
    </source>
</evidence>
<evidence type="ECO:0008006" key="7">
    <source>
        <dbReference type="Google" id="ProtNLM"/>
    </source>
</evidence>
<organism evidence="4 6">
    <name type="scientific">Rhodococcus aetherivorans</name>
    <dbReference type="NCBI Taxonomy" id="191292"/>
    <lineage>
        <taxon>Bacteria</taxon>
        <taxon>Bacillati</taxon>
        <taxon>Actinomycetota</taxon>
        <taxon>Actinomycetes</taxon>
        <taxon>Mycobacteriales</taxon>
        <taxon>Nocardiaceae</taxon>
        <taxon>Rhodococcus</taxon>
    </lineage>
</organism>
<keyword evidence="2" id="KW-0472">Membrane</keyword>
<evidence type="ECO:0000256" key="2">
    <source>
        <dbReference type="SAM" id="Phobius"/>
    </source>
</evidence>
<proteinExistence type="predicted"/>
<gene>
    <name evidence="4" type="ORF">OCS65_10225</name>
    <name evidence="3" type="ORF">RAJCM14343_0214</name>
</gene>
<dbReference type="Proteomes" id="UP001163947">
    <property type="component" value="Chromosome"/>
</dbReference>
<evidence type="ECO:0000256" key="1">
    <source>
        <dbReference type="SAM" id="MobiDB-lite"/>
    </source>
</evidence>